<dbReference type="PANTHER" id="PTHR14699">
    <property type="entry name" value="STI2 PROTEIN-RELATED"/>
    <property type="match status" value="1"/>
</dbReference>
<gene>
    <name evidence="2" type="ORF">OFLC_LOCUS16029</name>
</gene>
<dbReference type="GO" id="GO:0061512">
    <property type="term" value="P:protein localization to cilium"/>
    <property type="evidence" value="ECO:0007669"/>
    <property type="project" value="TreeGrafter"/>
</dbReference>
<reference evidence="4" key="1">
    <citation type="submission" date="2016-06" db="UniProtKB">
        <authorList>
            <consortium name="WormBaseParasite"/>
        </authorList>
    </citation>
    <scope>IDENTIFICATION</scope>
</reference>
<dbReference type="PANTHER" id="PTHR14699:SF0">
    <property type="entry name" value="TETRATRICOPEPTIDE REPEAT PROTEIN 21 HOMOLOG"/>
    <property type="match status" value="1"/>
</dbReference>
<dbReference type="STRING" id="387005.A0A183I8G7"/>
<evidence type="ECO:0000313" key="4">
    <source>
        <dbReference type="WBParaSite" id="OFLC_0001604201-mRNA-1"/>
    </source>
</evidence>
<name>A0A183I8G7_9BILA</name>
<dbReference type="InterPro" id="IPR040364">
    <property type="entry name" value="TTC21A/TTC21B"/>
</dbReference>
<sequence>MNFVEAERLLKSCTDKNDAPPEAYLLMAQIHFHKNDYEEASKCLDIGLSNNFKVREHPLYHLIRAKLQKNSKQFAASIQTLQKAIELPSFKAEDFHFEDQTNKREKLEIIDVDRIAIYLELMDSYQQLGQLVCFSLIISFLKFQRFIT</sequence>
<proteinExistence type="predicted"/>
<dbReference type="InterPro" id="IPR011990">
    <property type="entry name" value="TPR-like_helical_dom_sf"/>
</dbReference>
<reference evidence="2 3" key="2">
    <citation type="submission" date="2018-11" db="EMBL/GenBank/DDBJ databases">
        <authorList>
            <consortium name="Pathogen Informatics"/>
        </authorList>
    </citation>
    <scope>NUCLEOTIDE SEQUENCE [LARGE SCALE GENOMIC DNA]</scope>
</reference>
<dbReference type="Proteomes" id="UP000267606">
    <property type="component" value="Unassembled WGS sequence"/>
</dbReference>
<protein>
    <submittedName>
        <fullName evidence="4">TPR_REGION domain-containing protein</fullName>
    </submittedName>
</protein>
<dbReference type="EMBL" id="UZAJ01043654">
    <property type="protein sequence ID" value="VDP26171.1"/>
    <property type="molecule type" value="Genomic_DNA"/>
</dbReference>
<dbReference type="AlphaFoldDB" id="A0A183I8G7"/>
<organism evidence="4">
    <name type="scientific">Onchocerca flexuosa</name>
    <dbReference type="NCBI Taxonomy" id="387005"/>
    <lineage>
        <taxon>Eukaryota</taxon>
        <taxon>Metazoa</taxon>
        <taxon>Ecdysozoa</taxon>
        <taxon>Nematoda</taxon>
        <taxon>Chromadorea</taxon>
        <taxon>Rhabditida</taxon>
        <taxon>Spirurina</taxon>
        <taxon>Spiruromorpha</taxon>
        <taxon>Filarioidea</taxon>
        <taxon>Onchocercidae</taxon>
        <taxon>Onchocerca</taxon>
    </lineage>
</organism>
<dbReference type="GO" id="GO:0005929">
    <property type="term" value="C:cilium"/>
    <property type="evidence" value="ECO:0007669"/>
    <property type="project" value="GOC"/>
</dbReference>
<dbReference type="GO" id="GO:0035721">
    <property type="term" value="P:intraciliary retrograde transport"/>
    <property type="evidence" value="ECO:0007669"/>
    <property type="project" value="TreeGrafter"/>
</dbReference>
<evidence type="ECO:0000313" key="2">
    <source>
        <dbReference type="EMBL" id="VDP26171.1"/>
    </source>
</evidence>
<evidence type="ECO:0000313" key="3">
    <source>
        <dbReference type="Proteomes" id="UP000267606"/>
    </source>
</evidence>
<feature type="domain" description="Tetratricopeptide repeat protein 21A/21B second ARM" evidence="1">
    <location>
        <begin position="1"/>
        <end position="35"/>
    </location>
</feature>
<accession>A0A183I8G7</accession>
<evidence type="ECO:0000259" key="1">
    <source>
        <dbReference type="Pfam" id="PF25060"/>
    </source>
</evidence>
<dbReference type="Pfam" id="PF25058">
    <property type="entry name" value="ARM_TT21"/>
    <property type="match status" value="1"/>
</dbReference>
<keyword evidence="3" id="KW-1185">Reference proteome</keyword>
<dbReference type="Gene3D" id="1.25.40.10">
    <property type="entry name" value="Tetratricopeptide repeat domain"/>
    <property type="match status" value="1"/>
</dbReference>
<dbReference type="Pfam" id="PF25060">
    <property type="entry name" value="ARM_TT21_2nd"/>
    <property type="match status" value="1"/>
</dbReference>
<dbReference type="SUPFAM" id="SSF48452">
    <property type="entry name" value="TPR-like"/>
    <property type="match status" value="1"/>
</dbReference>
<dbReference type="GO" id="GO:0030991">
    <property type="term" value="C:intraciliary transport particle A"/>
    <property type="evidence" value="ECO:0007669"/>
    <property type="project" value="TreeGrafter"/>
</dbReference>
<dbReference type="WBParaSite" id="OFLC_0001604201-mRNA-1">
    <property type="protein sequence ID" value="OFLC_0001604201-mRNA-1"/>
    <property type="gene ID" value="OFLC_0001604201"/>
</dbReference>
<dbReference type="InterPro" id="IPR056832">
    <property type="entry name" value="ARM_TT21_2nd"/>
</dbReference>